<comment type="caution">
    <text evidence="10">The sequence shown here is derived from an EMBL/GenBank/DDBJ whole genome shotgun (WGS) entry which is preliminary data.</text>
</comment>
<evidence type="ECO:0000313" key="11">
    <source>
        <dbReference type="Proteomes" id="UP001549321"/>
    </source>
</evidence>
<keyword evidence="5 7" id="KW-1133">Transmembrane helix</keyword>
<dbReference type="EMBL" id="JBEPSM010000001">
    <property type="protein sequence ID" value="MET4634361.1"/>
    <property type="molecule type" value="Genomic_DNA"/>
</dbReference>
<dbReference type="NCBIfam" id="TIGR01297">
    <property type="entry name" value="CDF"/>
    <property type="match status" value="1"/>
</dbReference>
<organism evidence="10 11">
    <name type="scientific">Kaistia defluvii</name>
    <dbReference type="NCBI Taxonomy" id="410841"/>
    <lineage>
        <taxon>Bacteria</taxon>
        <taxon>Pseudomonadati</taxon>
        <taxon>Pseudomonadota</taxon>
        <taxon>Alphaproteobacteria</taxon>
        <taxon>Hyphomicrobiales</taxon>
        <taxon>Kaistiaceae</taxon>
        <taxon>Kaistia</taxon>
    </lineage>
</organism>
<evidence type="ECO:0000256" key="5">
    <source>
        <dbReference type="ARBA" id="ARBA00022989"/>
    </source>
</evidence>
<reference evidence="10 11" key="1">
    <citation type="submission" date="2024-06" db="EMBL/GenBank/DDBJ databases">
        <title>Sorghum-associated microbial communities from plants grown in Nebraska, USA.</title>
        <authorList>
            <person name="Schachtman D."/>
        </authorList>
    </citation>
    <scope>NUCLEOTIDE SEQUENCE [LARGE SCALE GENOMIC DNA]</scope>
    <source>
        <strain evidence="10 11">3207</strain>
    </source>
</reference>
<comment type="subcellular location">
    <subcellularLocation>
        <location evidence="1">Membrane</location>
        <topology evidence="1">Multi-pass membrane protein</topology>
    </subcellularLocation>
</comment>
<dbReference type="Proteomes" id="UP001549321">
    <property type="component" value="Unassembled WGS sequence"/>
</dbReference>
<evidence type="ECO:0000256" key="2">
    <source>
        <dbReference type="ARBA" id="ARBA00008114"/>
    </source>
</evidence>
<feature type="transmembrane region" description="Helical" evidence="7">
    <location>
        <begin position="150"/>
        <end position="170"/>
    </location>
</feature>
<dbReference type="InterPro" id="IPR002524">
    <property type="entry name" value="Cation_efflux"/>
</dbReference>
<dbReference type="Pfam" id="PF01545">
    <property type="entry name" value="Cation_efflux"/>
    <property type="match status" value="1"/>
</dbReference>
<accession>A0ABV2R109</accession>
<evidence type="ECO:0000256" key="4">
    <source>
        <dbReference type="ARBA" id="ARBA00022692"/>
    </source>
</evidence>
<dbReference type="PANTHER" id="PTHR43840">
    <property type="entry name" value="MITOCHONDRIAL METAL TRANSPORTER 1-RELATED"/>
    <property type="match status" value="1"/>
</dbReference>
<evidence type="ECO:0000259" key="9">
    <source>
        <dbReference type="Pfam" id="PF16916"/>
    </source>
</evidence>
<dbReference type="RefSeq" id="WP_354551049.1">
    <property type="nucleotide sequence ID" value="NZ_JBEPSM010000001.1"/>
</dbReference>
<protein>
    <submittedName>
        <fullName evidence="10">Cation diffusion facilitator family transporter</fullName>
    </submittedName>
</protein>
<feature type="transmembrane region" description="Helical" evidence="7">
    <location>
        <begin position="110"/>
        <end position="129"/>
    </location>
</feature>
<gene>
    <name evidence="10" type="ORF">ABIE08_002274</name>
</gene>
<evidence type="ECO:0000256" key="3">
    <source>
        <dbReference type="ARBA" id="ARBA00022448"/>
    </source>
</evidence>
<dbReference type="SUPFAM" id="SSF161111">
    <property type="entry name" value="Cation efflux protein transmembrane domain-like"/>
    <property type="match status" value="1"/>
</dbReference>
<dbReference type="SUPFAM" id="SSF160240">
    <property type="entry name" value="Cation efflux protein cytoplasmic domain-like"/>
    <property type="match status" value="1"/>
</dbReference>
<dbReference type="InterPro" id="IPR027470">
    <property type="entry name" value="Cation_efflux_CTD"/>
</dbReference>
<keyword evidence="6 7" id="KW-0472">Membrane</keyword>
<feature type="transmembrane region" description="Helical" evidence="7">
    <location>
        <begin position="75"/>
        <end position="98"/>
    </location>
</feature>
<dbReference type="InterPro" id="IPR027469">
    <property type="entry name" value="Cation_efflux_TMD_sf"/>
</dbReference>
<dbReference type="Gene3D" id="3.30.70.1350">
    <property type="entry name" value="Cation efflux protein, cytoplasmic domain"/>
    <property type="match status" value="1"/>
</dbReference>
<dbReference type="Gene3D" id="1.20.1510.10">
    <property type="entry name" value="Cation efflux protein transmembrane domain"/>
    <property type="match status" value="1"/>
</dbReference>
<evidence type="ECO:0000256" key="1">
    <source>
        <dbReference type="ARBA" id="ARBA00004141"/>
    </source>
</evidence>
<evidence type="ECO:0000259" key="8">
    <source>
        <dbReference type="Pfam" id="PF01545"/>
    </source>
</evidence>
<evidence type="ECO:0000256" key="6">
    <source>
        <dbReference type="ARBA" id="ARBA00023136"/>
    </source>
</evidence>
<proteinExistence type="inferred from homology"/>
<dbReference type="InterPro" id="IPR050291">
    <property type="entry name" value="CDF_Transporter"/>
</dbReference>
<name>A0ABV2R109_9HYPH</name>
<feature type="domain" description="Cation efflux protein cytoplasmic" evidence="9">
    <location>
        <begin position="207"/>
        <end position="283"/>
    </location>
</feature>
<feature type="domain" description="Cation efflux protein transmembrane" evidence="8">
    <location>
        <begin position="11"/>
        <end position="202"/>
    </location>
</feature>
<comment type="similarity">
    <text evidence="2">Belongs to the cation diffusion facilitator (CDF) transporter (TC 2.A.4) family.</text>
</comment>
<keyword evidence="11" id="KW-1185">Reference proteome</keyword>
<dbReference type="InterPro" id="IPR058533">
    <property type="entry name" value="Cation_efflux_TM"/>
</dbReference>
<dbReference type="PANTHER" id="PTHR43840:SF15">
    <property type="entry name" value="MITOCHONDRIAL METAL TRANSPORTER 1-RELATED"/>
    <property type="match status" value="1"/>
</dbReference>
<feature type="transmembrane region" description="Helical" evidence="7">
    <location>
        <begin position="43"/>
        <end position="63"/>
    </location>
</feature>
<keyword evidence="4 7" id="KW-0812">Transmembrane</keyword>
<evidence type="ECO:0000313" key="10">
    <source>
        <dbReference type="EMBL" id="MET4634361.1"/>
    </source>
</evidence>
<keyword evidence="3" id="KW-0813">Transport</keyword>
<dbReference type="Pfam" id="PF16916">
    <property type="entry name" value="ZT_dimer"/>
    <property type="match status" value="1"/>
</dbReference>
<sequence>MKKAMKFAIGSLAVSFVVLGIKYVAFAVTGSLALYSDFLESIINVGTSVAAIVAIRVSALPADANHPFGHHKAEYLSAVLIGVMIIVASLLIFHEAWAGFLDPKPIEAPALGLTISMGATAINAFWGLLIIRFGRRARSASLVADGKHMLADVVTSLGVLVGVVLVVVTGMVVLDAAIAALVGLHILWSGYGVLRESASALLDEAVPAKTLDTIRGIISTQAPEAIEAHDLRTRHAGAATFIDFHLVVDSEMKIATAHAVCDRLESALEAAVDGAVVSIHVEPANKAKHKGIVVL</sequence>
<dbReference type="InterPro" id="IPR036837">
    <property type="entry name" value="Cation_efflux_CTD_sf"/>
</dbReference>
<evidence type="ECO:0000256" key="7">
    <source>
        <dbReference type="SAM" id="Phobius"/>
    </source>
</evidence>